<feature type="chain" id="PRO_5038798065" description="DUF3068 domain-containing protein" evidence="2">
    <location>
        <begin position="30"/>
        <end position="254"/>
    </location>
</feature>
<gene>
    <name evidence="3" type="ORF">H9L09_18260</name>
</gene>
<dbReference type="RefSeq" id="WP_187578240.1">
    <property type="nucleotide sequence ID" value="NZ_CP060713.1"/>
</dbReference>
<reference evidence="3 4" key="1">
    <citation type="submission" date="2020-08" db="EMBL/GenBank/DDBJ databases">
        <title>Genome sequence of Nocardioides mesophilus KACC 16243T.</title>
        <authorList>
            <person name="Hyun D.-W."/>
            <person name="Bae J.-W."/>
        </authorList>
    </citation>
    <scope>NUCLEOTIDE SEQUENCE [LARGE SCALE GENOMIC DNA]</scope>
    <source>
        <strain evidence="3 4">KACC 16243</strain>
    </source>
</reference>
<feature type="region of interest" description="Disordered" evidence="1">
    <location>
        <begin position="37"/>
        <end position="56"/>
    </location>
</feature>
<protein>
    <recommendedName>
        <fullName evidence="5">DUF3068 domain-containing protein</fullName>
    </recommendedName>
</protein>
<accession>A0A7G9R9X3</accession>
<dbReference type="KEGG" id="nmes:H9L09_18260"/>
<dbReference type="Proteomes" id="UP000515947">
    <property type="component" value="Chromosome"/>
</dbReference>
<dbReference type="AlphaFoldDB" id="A0A7G9R9X3"/>
<feature type="signal peptide" evidence="2">
    <location>
        <begin position="1"/>
        <end position="29"/>
    </location>
</feature>
<sequence length="254" mass="27403">MRTSTTRTATIAVCTVAAVGLGVAASAQAGGTAVHSSASAATRSTPPPPTLPRPRDFVRVVDNPYLPFVPGTRWVYKGYGEEAGERNVVMVLHRTKVIEGITATVVHDVVLEGKKVTEDTRDWYAQDRLGNVWYLGERSKEFQDGKVDTSGSWQAGVNGAKAGILMPADPVLDRSYAQEFEPGDAEDQAKVIDLDGQIGVPFGHFDHVRVTSESSALEPKVVELKFYAKGVGVASEIQTSPRYARTALVKMTKQ</sequence>
<evidence type="ECO:0000313" key="3">
    <source>
        <dbReference type="EMBL" id="QNN52398.1"/>
    </source>
</evidence>
<evidence type="ECO:0000256" key="2">
    <source>
        <dbReference type="SAM" id="SignalP"/>
    </source>
</evidence>
<evidence type="ECO:0000256" key="1">
    <source>
        <dbReference type="SAM" id="MobiDB-lite"/>
    </source>
</evidence>
<keyword evidence="4" id="KW-1185">Reference proteome</keyword>
<proteinExistence type="predicted"/>
<evidence type="ECO:0008006" key="5">
    <source>
        <dbReference type="Google" id="ProtNLM"/>
    </source>
</evidence>
<organism evidence="3 4">
    <name type="scientific">Nocardioides mesophilus</name>
    <dbReference type="NCBI Taxonomy" id="433659"/>
    <lineage>
        <taxon>Bacteria</taxon>
        <taxon>Bacillati</taxon>
        <taxon>Actinomycetota</taxon>
        <taxon>Actinomycetes</taxon>
        <taxon>Propionibacteriales</taxon>
        <taxon>Nocardioidaceae</taxon>
        <taxon>Nocardioides</taxon>
    </lineage>
</organism>
<keyword evidence="2" id="KW-0732">Signal</keyword>
<dbReference type="EMBL" id="CP060713">
    <property type="protein sequence ID" value="QNN52398.1"/>
    <property type="molecule type" value="Genomic_DNA"/>
</dbReference>
<name>A0A7G9R9X3_9ACTN</name>
<evidence type="ECO:0000313" key="4">
    <source>
        <dbReference type="Proteomes" id="UP000515947"/>
    </source>
</evidence>